<protein>
    <recommendedName>
        <fullName evidence="1">Reverse transcriptase zinc-binding domain-containing protein</fullName>
    </recommendedName>
</protein>
<evidence type="ECO:0000259" key="1">
    <source>
        <dbReference type="Pfam" id="PF13966"/>
    </source>
</evidence>
<sequence length="461" mass="53094">MTRICFLRGSPQKCENLIEVLNEYEKLSGKRVNLAKSAVCFSKNTSIPDQEFLTQILGVGAVGVQDKYLGLPTLIAQSKLATFPFVEERLMARLQGWAQRTLSSEAKETLIKSVASALALHVLSCFKLPLTLCRILVRFVARFLCGVEDGHSRIRWISWRKMCRSKHEGGMGFCMFEHFNQALLAKIGWRILNEPQSLFAQVYKGKYFPTGTYLTSTARYCPSWGWQSIMYDLQLLMKGLRWQIGSRESVSALNESWVPALHQDPRLITLKCFLKVGTLKCWIWCAVVGGGWSNDKLAQWFHPDTCHVIKAIPLPRLVMEDKQIWHATYDEVFTITSSYHLVVQIDKQQGRWSPMVSWMDRQSLIQLWDSSIPPKLKVFLWQPLHRFLPTTEALIEKDVPVHPRWPVCWAKSETMEHLFLECPVARALWDHVGLEHLGQWLPRQTSPLFLKKLLALIHDPH</sequence>
<dbReference type="Proteomes" id="UP001497516">
    <property type="component" value="Chromosome 3"/>
</dbReference>
<evidence type="ECO:0000313" key="2">
    <source>
        <dbReference type="EMBL" id="CAL1378202.1"/>
    </source>
</evidence>
<dbReference type="PANTHER" id="PTHR33116">
    <property type="entry name" value="REVERSE TRANSCRIPTASE ZINC-BINDING DOMAIN-CONTAINING PROTEIN-RELATED-RELATED"/>
    <property type="match status" value="1"/>
</dbReference>
<dbReference type="Pfam" id="PF13966">
    <property type="entry name" value="zf-RVT"/>
    <property type="match status" value="1"/>
</dbReference>
<dbReference type="EMBL" id="OZ034816">
    <property type="protein sequence ID" value="CAL1378202.1"/>
    <property type="molecule type" value="Genomic_DNA"/>
</dbReference>
<dbReference type="AlphaFoldDB" id="A0AAV2DXJ6"/>
<accession>A0AAV2DXJ6</accession>
<organism evidence="2 3">
    <name type="scientific">Linum trigynum</name>
    <dbReference type="NCBI Taxonomy" id="586398"/>
    <lineage>
        <taxon>Eukaryota</taxon>
        <taxon>Viridiplantae</taxon>
        <taxon>Streptophyta</taxon>
        <taxon>Embryophyta</taxon>
        <taxon>Tracheophyta</taxon>
        <taxon>Spermatophyta</taxon>
        <taxon>Magnoliopsida</taxon>
        <taxon>eudicotyledons</taxon>
        <taxon>Gunneridae</taxon>
        <taxon>Pentapetalae</taxon>
        <taxon>rosids</taxon>
        <taxon>fabids</taxon>
        <taxon>Malpighiales</taxon>
        <taxon>Linaceae</taxon>
        <taxon>Linum</taxon>
    </lineage>
</organism>
<reference evidence="2 3" key="1">
    <citation type="submission" date="2024-04" db="EMBL/GenBank/DDBJ databases">
        <authorList>
            <person name="Fracassetti M."/>
        </authorList>
    </citation>
    <scope>NUCLEOTIDE SEQUENCE [LARGE SCALE GENOMIC DNA]</scope>
</reference>
<dbReference type="InterPro" id="IPR026960">
    <property type="entry name" value="RVT-Znf"/>
</dbReference>
<keyword evidence="3" id="KW-1185">Reference proteome</keyword>
<feature type="domain" description="Reverse transcriptase zinc-binding" evidence="1">
    <location>
        <begin position="365"/>
        <end position="429"/>
    </location>
</feature>
<proteinExistence type="predicted"/>
<name>A0AAV2DXJ6_9ROSI</name>
<dbReference type="PANTHER" id="PTHR33116:SF86">
    <property type="entry name" value="REVERSE TRANSCRIPTASE DOMAIN-CONTAINING PROTEIN"/>
    <property type="match status" value="1"/>
</dbReference>
<evidence type="ECO:0000313" key="3">
    <source>
        <dbReference type="Proteomes" id="UP001497516"/>
    </source>
</evidence>
<gene>
    <name evidence="2" type="ORF">LTRI10_LOCUS19801</name>
</gene>